<dbReference type="GO" id="GO:0140293">
    <property type="term" value="F:ADP-ribosylglutamate hydrolase activity"/>
    <property type="evidence" value="ECO:0007669"/>
    <property type="project" value="TreeGrafter"/>
</dbReference>
<dbReference type="GO" id="GO:0042278">
    <property type="term" value="P:purine nucleoside metabolic process"/>
    <property type="evidence" value="ECO:0007669"/>
    <property type="project" value="TreeGrafter"/>
</dbReference>
<proteinExistence type="predicted"/>
<keyword evidence="2" id="KW-1185">Reference proteome</keyword>
<dbReference type="CDD" id="cd02908">
    <property type="entry name" value="Macro_OAADPr_deacetylase"/>
    <property type="match status" value="1"/>
</dbReference>
<dbReference type="OrthoDB" id="6133115at2759"/>
<dbReference type="Proteomes" id="UP000515152">
    <property type="component" value="Chromosome 20"/>
</dbReference>
<dbReference type="PANTHER" id="PTHR11106:SF93">
    <property type="entry name" value="ADP-RIBOSE GLYCOHYDROLASE MACROD1"/>
    <property type="match status" value="1"/>
</dbReference>
<feature type="domain" description="Macro" evidence="1">
    <location>
        <begin position="1"/>
        <end position="169"/>
    </location>
</feature>
<dbReference type="GeneID" id="105893102"/>
<organism evidence="2 3">
    <name type="scientific">Clupea harengus</name>
    <name type="common">Atlantic herring</name>
    <dbReference type="NCBI Taxonomy" id="7950"/>
    <lineage>
        <taxon>Eukaryota</taxon>
        <taxon>Metazoa</taxon>
        <taxon>Chordata</taxon>
        <taxon>Craniata</taxon>
        <taxon>Vertebrata</taxon>
        <taxon>Euteleostomi</taxon>
        <taxon>Actinopterygii</taxon>
        <taxon>Neopterygii</taxon>
        <taxon>Teleostei</taxon>
        <taxon>Clupei</taxon>
        <taxon>Clupeiformes</taxon>
        <taxon>Clupeoidei</taxon>
        <taxon>Clupeidae</taxon>
        <taxon>Clupea</taxon>
    </lineage>
</organism>
<dbReference type="SUPFAM" id="SSF52949">
    <property type="entry name" value="Macro domain-like"/>
    <property type="match status" value="1"/>
</dbReference>
<evidence type="ECO:0000313" key="3">
    <source>
        <dbReference type="RefSeq" id="XP_031443151.1"/>
    </source>
</evidence>
<sequence>MRRFYARDLKCVLFPPLFSANKTLLGGGGVDGAIHRGAGPLLRKECITLGGCETGEAKITGAYGLPAKHVIHTVGPIVFGGVGAKEQDALRDCYLNSLKTAVQNELRTVAFPCISTGVYGYPPEEAVEVALATVREYLDEHHEQLDRIIFCVFLKSDADLYQRNLPLYFPQAQSADQSESPTDGQDPL</sequence>
<protein>
    <submittedName>
        <fullName evidence="3">ADP-ribose glycohydrolase MACROD1</fullName>
    </submittedName>
</protein>
<dbReference type="AlphaFoldDB" id="A0A6P8GYR6"/>
<dbReference type="SMART" id="SM00506">
    <property type="entry name" value="A1pp"/>
    <property type="match status" value="1"/>
</dbReference>
<name>A0A6P8GYR6_CLUHA</name>
<dbReference type="GO" id="GO:0006974">
    <property type="term" value="P:DNA damage response"/>
    <property type="evidence" value="ECO:0007669"/>
    <property type="project" value="TreeGrafter"/>
</dbReference>
<evidence type="ECO:0000313" key="2">
    <source>
        <dbReference type="Proteomes" id="UP000515152"/>
    </source>
</evidence>
<dbReference type="RefSeq" id="XP_031443151.1">
    <property type="nucleotide sequence ID" value="XM_031587291.1"/>
</dbReference>
<dbReference type="GO" id="GO:0005654">
    <property type="term" value="C:nucleoplasm"/>
    <property type="evidence" value="ECO:0007669"/>
    <property type="project" value="TreeGrafter"/>
</dbReference>
<dbReference type="Pfam" id="PF01661">
    <property type="entry name" value="Macro"/>
    <property type="match status" value="1"/>
</dbReference>
<dbReference type="InterPro" id="IPR002589">
    <property type="entry name" value="Macro_dom"/>
</dbReference>
<dbReference type="Gene3D" id="3.40.220.10">
    <property type="entry name" value="Leucine Aminopeptidase, subunit E, domain 1"/>
    <property type="match status" value="1"/>
</dbReference>
<dbReference type="PROSITE" id="PS51154">
    <property type="entry name" value="MACRO"/>
    <property type="match status" value="1"/>
</dbReference>
<dbReference type="KEGG" id="char:105893102"/>
<reference evidence="3" key="1">
    <citation type="submission" date="2025-08" db="UniProtKB">
        <authorList>
            <consortium name="RefSeq"/>
        </authorList>
    </citation>
    <scope>IDENTIFICATION</scope>
</reference>
<dbReference type="InterPro" id="IPR043472">
    <property type="entry name" value="Macro_dom-like"/>
</dbReference>
<dbReference type="GO" id="GO:0140291">
    <property type="term" value="P:peptidyl-glutamate ADP-deribosylation"/>
    <property type="evidence" value="ECO:0007669"/>
    <property type="project" value="TreeGrafter"/>
</dbReference>
<evidence type="ECO:0000259" key="1">
    <source>
        <dbReference type="PROSITE" id="PS51154"/>
    </source>
</evidence>
<accession>A0A6P8GYR6</accession>
<dbReference type="CTD" id="28992"/>
<dbReference type="PANTHER" id="PTHR11106">
    <property type="entry name" value="GANGLIOSIDE INDUCED DIFFERENTIATION ASSOCIATED PROTEIN 2-RELATED"/>
    <property type="match status" value="1"/>
</dbReference>
<gene>
    <name evidence="3" type="primary">macrod1</name>
</gene>